<reference evidence="8 9" key="1">
    <citation type="submission" date="2011-02" db="EMBL/GenBank/DDBJ databases">
        <authorList>
            <person name="Muzny D."/>
            <person name="Qin X."/>
            <person name="Deng J."/>
            <person name="Jiang H."/>
            <person name="Liu Y."/>
            <person name="Qu J."/>
            <person name="Song X.-Z."/>
            <person name="Zhang L."/>
            <person name="Thornton R."/>
            <person name="Coyle M."/>
            <person name="Francisco L."/>
            <person name="Jackson L."/>
            <person name="Javaid M."/>
            <person name="Korchina V."/>
            <person name="Kovar C."/>
            <person name="Mata R."/>
            <person name="Mathew T."/>
            <person name="Ngo R."/>
            <person name="Nguyen L."/>
            <person name="Nguyen N."/>
            <person name="Okwuonu G."/>
            <person name="Ongeri F."/>
            <person name="Pham C."/>
            <person name="Simmons D."/>
            <person name="Wilczek-Boney K."/>
            <person name="Hale W."/>
            <person name="Jakkamsetti A."/>
            <person name="Pham P."/>
            <person name="Ruth R."/>
            <person name="San Lucas F."/>
            <person name="Warren J."/>
            <person name="Zhang J."/>
            <person name="Zhao Z."/>
            <person name="Zhou C."/>
            <person name="Zhu D."/>
            <person name="Lee S."/>
            <person name="Bess C."/>
            <person name="Blankenburg K."/>
            <person name="Forbes L."/>
            <person name="Fu Q."/>
            <person name="Gubbala S."/>
            <person name="Hirani K."/>
            <person name="Jayaseelan J.C."/>
            <person name="Lara F."/>
            <person name="Munidasa M."/>
            <person name="Palculict T."/>
            <person name="Patil S."/>
            <person name="Pu L.-L."/>
            <person name="Saada N."/>
            <person name="Tang L."/>
            <person name="Weissenberger G."/>
            <person name="Zhu Y."/>
            <person name="Hemphill L."/>
            <person name="Shang Y."/>
            <person name="Youmans B."/>
            <person name="Ayvaz T."/>
            <person name="Ross M."/>
            <person name="Santibanez J."/>
            <person name="Aqrawi P."/>
            <person name="Gross S."/>
            <person name="Joshi V."/>
            <person name="Fowler G."/>
            <person name="Nazareth L."/>
            <person name="Reid J."/>
            <person name="Worley K."/>
            <person name="Petrosino J."/>
            <person name="Highlander S."/>
            <person name="Gibbs R."/>
        </authorList>
    </citation>
    <scope>NUCLEOTIDE SEQUENCE [LARGE SCALE GENOMIC DNA]</scope>
    <source>
        <strain evidence="8 9">SK72</strain>
    </source>
</reference>
<evidence type="ECO:0000256" key="2">
    <source>
        <dbReference type="ARBA" id="ARBA00011971"/>
    </source>
</evidence>
<comment type="function">
    <text evidence="6">Catalyzes the transfer of a ribosyl phosphate group from 5-phosphoribose 1-diphosphate to orotate, leading to the formation of orotidine monophosphate (OMP).</text>
</comment>
<evidence type="ECO:0000256" key="6">
    <source>
        <dbReference type="HAMAP-Rule" id="MF_01208"/>
    </source>
</evidence>
<dbReference type="InterPro" id="IPR023031">
    <property type="entry name" value="OPRT"/>
</dbReference>
<dbReference type="HOGENOM" id="CLU_074878_1_1_9"/>
<evidence type="ECO:0000313" key="8">
    <source>
        <dbReference type="EMBL" id="EGD29540.1"/>
    </source>
</evidence>
<comment type="cofactor">
    <cofactor evidence="6">
        <name>Mg(2+)</name>
        <dbReference type="ChEBI" id="CHEBI:18420"/>
    </cofactor>
</comment>
<dbReference type="GO" id="GO:0044205">
    <property type="term" value="P:'de novo' UMP biosynthetic process"/>
    <property type="evidence" value="ECO:0007669"/>
    <property type="project" value="UniProtKB-UniRule"/>
</dbReference>
<comment type="subunit">
    <text evidence="6">Homodimer.</text>
</comment>
<dbReference type="EMBL" id="AEXV01000007">
    <property type="protein sequence ID" value="EGD29540.1"/>
    <property type="molecule type" value="Genomic_DNA"/>
</dbReference>
<comment type="pathway">
    <text evidence="1 6">Pyrimidine metabolism; UMP biosynthesis via de novo pathway; UMP from orotate: step 1/2.</text>
</comment>
<feature type="domain" description="Phosphoribosyltransferase" evidence="7">
    <location>
        <begin position="85"/>
        <end position="170"/>
    </location>
</feature>
<dbReference type="HAMAP" id="MF_01208">
    <property type="entry name" value="PyrE"/>
    <property type="match status" value="1"/>
</dbReference>
<evidence type="ECO:0000256" key="1">
    <source>
        <dbReference type="ARBA" id="ARBA00004889"/>
    </source>
</evidence>
<organism evidence="8 9">
    <name type="scientific">Streptococcus sanguinis SK72</name>
    <dbReference type="NCBI Taxonomy" id="888809"/>
    <lineage>
        <taxon>Bacteria</taxon>
        <taxon>Bacillati</taxon>
        <taxon>Bacillota</taxon>
        <taxon>Bacilli</taxon>
        <taxon>Lactobacillales</taxon>
        <taxon>Streptococcaceae</taxon>
        <taxon>Streptococcus</taxon>
    </lineage>
</organism>
<dbReference type="SUPFAM" id="SSF53271">
    <property type="entry name" value="PRTase-like"/>
    <property type="match status" value="1"/>
</dbReference>
<feature type="binding site" evidence="6">
    <location>
        <position position="113"/>
    </location>
    <ligand>
        <name>5-phospho-alpha-D-ribose 1-diphosphate</name>
        <dbReference type="ChEBI" id="CHEBI:58017"/>
        <note>ligand shared between dimeric partners</note>
    </ligand>
</feature>
<evidence type="ECO:0000313" key="9">
    <source>
        <dbReference type="Proteomes" id="UP000003332"/>
    </source>
</evidence>
<dbReference type="Pfam" id="PF00156">
    <property type="entry name" value="Pribosyltran"/>
    <property type="match status" value="1"/>
</dbReference>
<dbReference type="GO" id="GO:0004588">
    <property type="term" value="F:orotate phosphoribosyltransferase activity"/>
    <property type="evidence" value="ECO:0007669"/>
    <property type="project" value="UniProtKB-UniRule"/>
</dbReference>
<dbReference type="UniPathway" id="UPA00070">
    <property type="reaction ID" value="UER00119"/>
</dbReference>
<dbReference type="NCBIfam" id="TIGR00336">
    <property type="entry name" value="pyrE"/>
    <property type="match status" value="1"/>
</dbReference>
<evidence type="ECO:0000256" key="3">
    <source>
        <dbReference type="ARBA" id="ARBA00022676"/>
    </source>
</evidence>
<proteinExistence type="inferred from homology"/>
<evidence type="ECO:0000256" key="4">
    <source>
        <dbReference type="ARBA" id="ARBA00022679"/>
    </source>
</evidence>
<dbReference type="InterPro" id="IPR029057">
    <property type="entry name" value="PRTase-like"/>
</dbReference>
<comment type="similarity">
    <text evidence="6">Belongs to the purine/pyrimidine phosphoribosyltransferase family. PyrE subfamily.</text>
</comment>
<protein>
    <recommendedName>
        <fullName evidence="2 6">Orotate phosphoribosyltransferase</fullName>
        <shortName evidence="6">OPRT</shortName>
        <shortName evidence="6">OPRTase</shortName>
        <ecNumber evidence="2 6">2.4.2.10</ecNumber>
    </recommendedName>
</protein>
<feature type="binding site" evidence="6">
    <location>
        <position position="117"/>
    </location>
    <ligand>
        <name>5-phospho-alpha-D-ribose 1-diphosphate</name>
        <dbReference type="ChEBI" id="CHEBI:58017"/>
        <note>ligand shared between dimeric partners</note>
    </ligand>
</feature>
<comment type="catalytic activity">
    <reaction evidence="6">
        <text>orotidine 5'-phosphate + diphosphate = orotate + 5-phospho-alpha-D-ribose 1-diphosphate</text>
        <dbReference type="Rhea" id="RHEA:10380"/>
        <dbReference type="ChEBI" id="CHEBI:30839"/>
        <dbReference type="ChEBI" id="CHEBI:33019"/>
        <dbReference type="ChEBI" id="CHEBI:57538"/>
        <dbReference type="ChEBI" id="CHEBI:58017"/>
        <dbReference type="EC" id="2.4.2.10"/>
    </reaction>
</comment>
<dbReference type="Gene3D" id="3.40.50.2020">
    <property type="match status" value="1"/>
</dbReference>
<comment type="caution">
    <text evidence="8">The sequence shown here is derived from an EMBL/GenBank/DDBJ whole genome shotgun (WGS) entry which is preliminary data.</text>
</comment>
<dbReference type="CDD" id="cd06223">
    <property type="entry name" value="PRTases_typeI"/>
    <property type="match status" value="1"/>
</dbReference>
<feature type="binding site" description="in other chain" evidence="6">
    <location>
        <begin position="139"/>
        <end position="147"/>
    </location>
    <ligand>
        <name>5-phospho-alpha-D-ribose 1-diphosphate</name>
        <dbReference type="ChEBI" id="CHEBI:58017"/>
        <note>ligand shared between dimeric partners</note>
    </ligand>
</feature>
<keyword evidence="4 6" id="KW-0808">Transferase</keyword>
<dbReference type="PANTHER" id="PTHR19278">
    <property type="entry name" value="OROTATE PHOSPHORIBOSYLTRANSFERASE"/>
    <property type="match status" value="1"/>
</dbReference>
<gene>
    <name evidence="6 8" type="primary">pyrE</name>
    <name evidence="8" type="ORF">HMPREF9381_1053</name>
</gene>
<evidence type="ECO:0000256" key="5">
    <source>
        <dbReference type="ARBA" id="ARBA00022975"/>
    </source>
</evidence>
<feature type="binding site" evidence="6">
    <location>
        <position position="119"/>
    </location>
    <ligand>
        <name>5-phospho-alpha-D-ribose 1-diphosphate</name>
        <dbReference type="ChEBI" id="CHEBI:58017"/>
        <note>ligand shared between dimeric partners</note>
    </ligand>
</feature>
<dbReference type="Proteomes" id="UP000003332">
    <property type="component" value="Unassembled WGS sequence"/>
</dbReference>
<dbReference type="InterPro" id="IPR004467">
    <property type="entry name" value="Or_phspho_trans_dom"/>
</dbReference>
<dbReference type="GO" id="GO:0000287">
    <property type="term" value="F:magnesium ion binding"/>
    <property type="evidence" value="ECO:0007669"/>
    <property type="project" value="UniProtKB-UniRule"/>
</dbReference>
<dbReference type="EC" id="2.4.2.10" evidence="2 6"/>
<keyword evidence="5 6" id="KW-0665">Pyrimidine biosynthesis</keyword>
<dbReference type="PATRIC" id="fig|888809.3.peg.1036"/>
<evidence type="ECO:0000259" key="7">
    <source>
        <dbReference type="Pfam" id="PF00156"/>
    </source>
</evidence>
<dbReference type="InterPro" id="IPR000836">
    <property type="entry name" value="PRTase_dom"/>
</dbReference>
<sequence length="226" mass="24827">MHEIDTIINIQIYKEQKMTLAKEIARDLLKIKAVYLKPEEPFTWASGIKSPIYTDNRVTLAYPETRTLIEDGFVEKIRAEFPDVEVIAGTATAGIPHGAIIADKMNLPFAYIRSKPKDHGAGNQIEGRVAPGQKMVVIEDLISTGGSVLDAIAAAKREGADVIGAAAIFTYELPKAERNFNEAGVKLVTLSNYTELITLAEAEGYVSPEGLALLEKFKHDQENWQA</sequence>
<name>F0I281_STRSA</name>
<keyword evidence="3 6" id="KW-0328">Glycosyltransferase</keyword>
<feature type="binding site" evidence="6">
    <location>
        <position position="143"/>
    </location>
    <ligand>
        <name>orotate</name>
        <dbReference type="ChEBI" id="CHEBI:30839"/>
    </ligand>
</feature>
<keyword evidence="6" id="KW-0460">Magnesium</keyword>
<comment type="caution">
    <text evidence="6">Lacks conserved residue(s) required for the propagation of feature annotation.</text>
</comment>
<dbReference type="GO" id="GO:0019856">
    <property type="term" value="P:pyrimidine nucleobase biosynthetic process"/>
    <property type="evidence" value="ECO:0007669"/>
    <property type="project" value="TreeGrafter"/>
</dbReference>
<dbReference type="AlphaFoldDB" id="F0I281"/>
<dbReference type="PANTHER" id="PTHR19278:SF9">
    <property type="entry name" value="URIDINE 5'-MONOPHOSPHATE SYNTHASE"/>
    <property type="match status" value="1"/>
</dbReference>
<accession>F0I281</accession>